<protein>
    <submittedName>
        <fullName evidence="2">PerC family transcriptional regulator</fullName>
    </submittedName>
</protein>
<evidence type="ECO:0000313" key="2">
    <source>
        <dbReference type="EMBL" id="QAX80309.1"/>
    </source>
</evidence>
<dbReference type="EMBL" id="CP032487">
    <property type="protein sequence ID" value="QAX80309.1"/>
    <property type="molecule type" value="Genomic_DNA"/>
</dbReference>
<keyword evidence="3" id="KW-1185">Reference proteome</keyword>
<dbReference type="Pfam" id="PF06069">
    <property type="entry name" value="PerC"/>
    <property type="match status" value="1"/>
</dbReference>
<evidence type="ECO:0000256" key="1">
    <source>
        <dbReference type="SAM" id="MobiDB-lite"/>
    </source>
</evidence>
<dbReference type="InterPro" id="IPR024684">
    <property type="entry name" value="Tscrpt_act_PerC/SfV_Orf40"/>
</dbReference>
<name>A0ABX5R4F6_9GAMM</name>
<proteinExistence type="predicted"/>
<reference evidence="3" key="1">
    <citation type="submission" date="2018-09" db="EMBL/GenBank/DDBJ databases">
        <title>Yersinia hibernicus sp. nov.</title>
        <authorList>
            <person name="Nguyen S.V."/>
            <person name="Mundanda D.M."/>
            <person name="Anes J."/>
            <person name="Fanning S."/>
        </authorList>
    </citation>
    <scope>NUCLEOTIDE SEQUENCE [LARGE SCALE GENOMIC DNA]</scope>
    <source>
        <strain evidence="3">CFS1934</strain>
    </source>
</reference>
<gene>
    <name evidence="2" type="ORF">D5F51_18280</name>
</gene>
<organism evidence="2 3">
    <name type="scientific">Yersinia hibernica</name>
    <dbReference type="NCBI Taxonomy" id="2339259"/>
    <lineage>
        <taxon>Bacteria</taxon>
        <taxon>Pseudomonadati</taxon>
        <taxon>Pseudomonadota</taxon>
        <taxon>Gammaproteobacteria</taxon>
        <taxon>Enterobacterales</taxon>
        <taxon>Yersiniaceae</taxon>
        <taxon>Yersinia</taxon>
    </lineage>
</organism>
<sequence length="77" mass="9560">MRLEDDIAESLELRGWWYRAARRWLDVWDQTEDEIAREAITRRRGHCLDMALQTLPTERRRENRKKYKQQSRYSEGY</sequence>
<evidence type="ECO:0000313" key="3">
    <source>
        <dbReference type="Proteomes" id="UP000288804"/>
    </source>
</evidence>
<feature type="region of interest" description="Disordered" evidence="1">
    <location>
        <begin position="55"/>
        <end position="77"/>
    </location>
</feature>
<dbReference type="Proteomes" id="UP000288804">
    <property type="component" value="Chromosome"/>
</dbReference>
<dbReference type="RefSeq" id="WP_129198253.1">
    <property type="nucleotide sequence ID" value="NZ_CP032487.1"/>
</dbReference>
<accession>A0ABX5R4F6</accession>